<comment type="caution">
    <text evidence="5">The sequence shown here is derived from an EMBL/GenBank/DDBJ whole genome shotgun (WGS) entry which is preliminary data.</text>
</comment>
<dbReference type="InterPro" id="IPR003313">
    <property type="entry name" value="AraC-bd"/>
</dbReference>
<keyword evidence="2" id="KW-0238">DNA-binding</keyword>
<dbReference type="SUPFAM" id="SSF46689">
    <property type="entry name" value="Homeodomain-like"/>
    <property type="match status" value="2"/>
</dbReference>
<dbReference type="InterPro" id="IPR020449">
    <property type="entry name" value="Tscrpt_reg_AraC-type_HTH"/>
</dbReference>
<evidence type="ECO:0000313" key="5">
    <source>
        <dbReference type="EMBL" id="RRK30980.1"/>
    </source>
</evidence>
<dbReference type="PRINTS" id="PR00032">
    <property type="entry name" value="HTHARAC"/>
</dbReference>
<keyword evidence="1" id="KW-0805">Transcription regulation</keyword>
<dbReference type="RefSeq" id="WP_125126740.1">
    <property type="nucleotide sequence ID" value="NZ_RHJS01000002.1"/>
</dbReference>
<gene>
    <name evidence="5" type="ORF">EBB54_06055</name>
</gene>
<dbReference type="InterPro" id="IPR037923">
    <property type="entry name" value="HTH-like"/>
</dbReference>
<dbReference type="InterPro" id="IPR014710">
    <property type="entry name" value="RmlC-like_jellyroll"/>
</dbReference>
<evidence type="ECO:0000256" key="3">
    <source>
        <dbReference type="ARBA" id="ARBA00023163"/>
    </source>
</evidence>
<dbReference type="AlphaFoldDB" id="A0A426DDP4"/>
<feature type="domain" description="HTH araC/xylS-type" evidence="4">
    <location>
        <begin position="200"/>
        <end position="298"/>
    </location>
</feature>
<organism evidence="5 6">
    <name type="scientific">Schaedlerella arabinosiphila</name>
    <dbReference type="NCBI Taxonomy" id="2044587"/>
    <lineage>
        <taxon>Bacteria</taxon>
        <taxon>Bacillati</taxon>
        <taxon>Bacillota</taxon>
        <taxon>Clostridia</taxon>
        <taxon>Lachnospirales</taxon>
        <taxon>Lachnospiraceae</taxon>
        <taxon>Schaedlerella</taxon>
    </lineage>
</organism>
<dbReference type="Pfam" id="PF02311">
    <property type="entry name" value="AraC_binding"/>
    <property type="match status" value="1"/>
</dbReference>
<protein>
    <submittedName>
        <fullName evidence="5">AraC family transcriptional regulator</fullName>
    </submittedName>
</protein>
<dbReference type="Gene3D" id="1.10.10.60">
    <property type="entry name" value="Homeodomain-like"/>
    <property type="match status" value="2"/>
</dbReference>
<keyword evidence="3" id="KW-0804">Transcription</keyword>
<dbReference type="SMART" id="SM00342">
    <property type="entry name" value="HTH_ARAC"/>
    <property type="match status" value="1"/>
</dbReference>
<dbReference type="Proteomes" id="UP000274920">
    <property type="component" value="Unassembled WGS sequence"/>
</dbReference>
<dbReference type="Gene3D" id="2.60.120.10">
    <property type="entry name" value="Jelly Rolls"/>
    <property type="match status" value="1"/>
</dbReference>
<dbReference type="GO" id="GO:0003700">
    <property type="term" value="F:DNA-binding transcription factor activity"/>
    <property type="evidence" value="ECO:0007669"/>
    <property type="project" value="InterPro"/>
</dbReference>
<dbReference type="InterPro" id="IPR018060">
    <property type="entry name" value="HTH_AraC"/>
</dbReference>
<keyword evidence="6" id="KW-1185">Reference proteome</keyword>
<name>A0A426DDP4_9FIRM</name>
<dbReference type="SUPFAM" id="SSF51215">
    <property type="entry name" value="Regulatory protein AraC"/>
    <property type="match status" value="1"/>
</dbReference>
<dbReference type="PROSITE" id="PS01124">
    <property type="entry name" value="HTH_ARAC_FAMILY_2"/>
    <property type="match status" value="1"/>
</dbReference>
<dbReference type="InterPro" id="IPR009057">
    <property type="entry name" value="Homeodomain-like_sf"/>
</dbReference>
<proteinExistence type="predicted"/>
<evidence type="ECO:0000259" key="4">
    <source>
        <dbReference type="PROSITE" id="PS01124"/>
    </source>
</evidence>
<dbReference type="EMBL" id="RHJS01000002">
    <property type="protein sequence ID" value="RRK30980.1"/>
    <property type="molecule type" value="Genomic_DNA"/>
</dbReference>
<dbReference type="Pfam" id="PF12833">
    <property type="entry name" value="HTH_18"/>
    <property type="match status" value="1"/>
</dbReference>
<evidence type="ECO:0000313" key="6">
    <source>
        <dbReference type="Proteomes" id="UP000274920"/>
    </source>
</evidence>
<dbReference type="PANTHER" id="PTHR43280:SF2">
    <property type="entry name" value="HTH-TYPE TRANSCRIPTIONAL REGULATOR EXSA"/>
    <property type="match status" value="1"/>
</dbReference>
<evidence type="ECO:0000256" key="1">
    <source>
        <dbReference type="ARBA" id="ARBA00023015"/>
    </source>
</evidence>
<reference evidence="5" key="1">
    <citation type="submission" date="2018-10" db="EMBL/GenBank/DDBJ databases">
        <title>Schaedlerella arabinophila gen. nov. sp. nov., isolated from the mouse intestinal tract and comparative analysis with the genome of the closely related altered Schaedler flora strain ASF502.</title>
        <authorList>
            <person name="Miyake S."/>
            <person name="Soh M."/>
            <person name="Seedorf H."/>
        </authorList>
    </citation>
    <scope>NUCLEOTIDE SEQUENCE [LARGE SCALE GENOMIC DNA]</scope>
    <source>
        <strain evidence="5">DSM 106076</strain>
    </source>
</reference>
<dbReference type="CDD" id="cd02208">
    <property type="entry name" value="cupin_RmlC-like"/>
    <property type="match status" value="1"/>
</dbReference>
<evidence type="ECO:0000256" key="2">
    <source>
        <dbReference type="ARBA" id="ARBA00023125"/>
    </source>
</evidence>
<sequence length="301" mass="35590">MEETSKFQIDKTKKERIIYQNQLLHYGLYMPEPEKCYWTDIPWHWHDEFEFGYIVSGSILYKTNHHEYTLRRGDGIFINSGTLHSLHRQETAEEMALCSQFFDRSFLAGSSGSIYDLKYMMPVQERKRLDARPLYQGNPSDAVFLERLQEGIRLSQEKAPFFELRVRSLFSELWETVYSWAMEGREEDSAFDSEEDARIKKMLSLIRENYSEKITAAMLADAVHISERECYRVFRKILGITPGEFLVSIRLQKAQELLWNTDQSILEIALETGFGTGSYFCKIFKENHHITPNQYRRLKRK</sequence>
<dbReference type="GO" id="GO:0043565">
    <property type="term" value="F:sequence-specific DNA binding"/>
    <property type="evidence" value="ECO:0007669"/>
    <property type="project" value="InterPro"/>
</dbReference>
<accession>A0A426DDP4</accession>
<dbReference type="PANTHER" id="PTHR43280">
    <property type="entry name" value="ARAC-FAMILY TRANSCRIPTIONAL REGULATOR"/>
    <property type="match status" value="1"/>
</dbReference>